<dbReference type="GO" id="GO:0003700">
    <property type="term" value="F:DNA-binding transcription factor activity"/>
    <property type="evidence" value="ECO:0007669"/>
    <property type="project" value="InterPro"/>
</dbReference>
<dbReference type="EMBL" id="LLZU01000035">
    <property type="protein sequence ID" value="KRV47887.1"/>
    <property type="molecule type" value="Genomic_DNA"/>
</dbReference>
<dbReference type="AlphaFoldDB" id="A0A0T6LPV3"/>
<feature type="region of interest" description="Disordered" evidence="4">
    <location>
        <begin position="214"/>
        <end position="237"/>
    </location>
</feature>
<evidence type="ECO:0000256" key="4">
    <source>
        <dbReference type="SAM" id="MobiDB-lite"/>
    </source>
</evidence>
<dbReference type="STRING" id="76728.AQ490_05875"/>
<reference evidence="6 7" key="1">
    <citation type="submission" date="2015-10" db="EMBL/GenBank/DDBJ databases">
        <title>Draft genome sequence of pyrrolomycin-producing Streptomyces vitaminophilus.</title>
        <authorList>
            <person name="Graham D.E."/>
            <person name="Mahan K.M."/>
            <person name="Klingeman D.M."/>
            <person name="Hettich R.L."/>
            <person name="Parry R.J."/>
        </authorList>
    </citation>
    <scope>NUCLEOTIDE SEQUENCE [LARGE SCALE GENOMIC DNA]</scope>
    <source>
        <strain evidence="6 7">ATCC 31673</strain>
    </source>
</reference>
<dbReference type="RefSeq" id="WP_018383017.1">
    <property type="nucleotide sequence ID" value="NZ_LLZU01000035.1"/>
</dbReference>
<dbReference type="SMART" id="SM00895">
    <property type="entry name" value="FCD"/>
    <property type="match status" value="1"/>
</dbReference>
<evidence type="ECO:0000313" key="6">
    <source>
        <dbReference type="EMBL" id="KRV47887.1"/>
    </source>
</evidence>
<evidence type="ECO:0000256" key="3">
    <source>
        <dbReference type="ARBA" id="ARBA00023163"/>
    </source>
</evidence>
<dbReference type="Pfam" id="PF07729">
    <property type="entry name" value="FCD"/>
    <property type="match status" value="1"/>
</dbReference>
<dbReference type="PANTHER" id="PTHR43537:SF24">
    <property type="entry name" value="GLUCONATE OPERON TRANSCRIPTIONAL REPRESSOR"/>
    <property type="match status" value="1"/>
</dbReference>
<evidence type="ECO:0000256" key="1">
    <source>
        <dbReference type="ARBA" id="ARBA00023015"/>
    </source>
</evidence>
<sequence>MLSEELDADKADVSPSPSVPKRPDLVNGVYEEVKAMVMDHRIAPGGRLGIQALARALAVSPTPVREALARLESDGLVVKRSLSGYRATELLDRQGVEELFEMRMLLEPYAAARAAEHATEAQLDLMERLLEEMRERPELGESYAEYGGFATLDQRFHELIAEASGRRLLGDAVERLHVHLHLFRLSPVAGASPDTLAEHGRVLRALLRHSPDRAAAAMEEHLQRSLERQRARFRQEP</sequence>
<keyword evidence="2" id="KW-0238">DNA-binding</keyword>
<name>A0A0T6LPV3_WENVI</name>
<evidence type="ECO:0000313" key="7">
    <source>
        <dbReference type="Proteomes" id="UP000050867"/>
    </source>
</evidence>
<accession>A0A0T6LPV3</accession>
<dbReference type="InterPro" id="IPR036388">
    <property type="entry name" value="WH-like_DNA-bd_sf"/>
</dbReference>
<proteinExistence type="predicted"/>
<dbReference type="GO" id="GO:0003677">
    <property type="term" value="F:DNA binding"/>
    <property type="evidence" value="ECO:0007669"/>
    <property type="project" value="UniProtKB-KW"/>
</dbReference>
<dbReference type="PROSITE" id="PS50949">
    <property type="entry name" value="HTH_GNTR"/>
    <property type="match status" value="1"/>
</dbReference>
<organism evidence="6 7">
    <name type="scientific">Wenjunlia vitaminophila</name>
    <name type="common">Streptomyces vitaminophilus</name>
    <dbReference type="NCBI Taxonomy" id="76728"/>
    <lineage>
        <taxon>Bacteria</taxon>
        <taxon>Bacillati</taxon>
        <taxon>Actinomycetota</taxon>
        <taxon>Actinomycetes</taxon>
        <taxon>Kitasatosporales</taxon>
        <taxon>Streptomycetaceae</taxon>
        <taxon>Wenjunlia</taxon>
    </lineage>
</organism>
<dbReference type="InterPro" id="IPR000524">
    <property type="entry name" value="Tscrpt_reg_HTH_GntR"/>
</dbReference>
<dbReference type="PANTHER" id="PTHR43537">
    <property type="entry name" value="TRANSCRIPTIONAL REGULATOR, GNTR FAMILY"/>
    <property type="match status" value="1"/>
</dbReference>
<dbReference type="InterPro" id="IPR008920">
    <property type="entry name" value="TF_FadR/GntR_C"/>
</dbReference>
<keyword evidence="7" id="KW-1185">Reference proteome</keyword>
<dbReference type="SMART" id="SM00345">
    <property type="entry name" value="HTH_GNTR"/>
    <property type="match status" value="1"/>
</dbReference>
<dbReference type="SUPFAM" id="SSF46785">
    <property type="entry name" value="Winged helix' DNA-binding domain"/>
    <property type="match status" value="1"/>
</dbReference>
<dbReference type="InterPro" id="IPR036390">
    <property type="entry name" value="WH_DNA-bd_sf"/>
</dbReference>
<comment type="caution">
    <text evidence="6">The sequence shown here is derived from an EMBL/GenBank/DDBJ whole genome shotgun (WGS) entry which is preliminary data.</text>
</comment>
<evidence type="ECO:0000259" key="5">
    <source>
        <dbReference type="PROSITE" id="PS50949"/>
    </source>
</evidence>
<dbReference type="Gene3D" id="1.10.10.10">
    <property type="entry name" value="Winged helix-like DNA-binding domain superfamily/Winged helix DNA-binding domain"/>
    <property type="match status" value="1"/>
</dbReference>
<dbReference type="Pfam" id="PF00392">
    <property type="entry name" value="GntR"/>
    <property type="match status" value="1"/>
</dbReference>
<dbReference type="eggNOG" id="COG1802">
    <property type="taxonomic scope" value="Bacteria"/>
</dbReference>
<evidence type="ECO:0000256" key="2">
    <source>
        <dbReference type="ARBA" id="ARBA00023125"/>
    </source>
</evidence>
<keyword evidence="3" id="KW-0804">Transcription</keyword>
<feature type="domain" description="HTH gntR-type" evidence="5">
    <location>
        <begin position="23"/>
        <end position="90"/>
    </location>
</feature>
<dbReference type="Gene3D" id="1.20.120.530">
    <property type="entry name" value="GntR ligand-binding domain-like"/>
    <property type="match status" value="1"/>
</dbReference>
<dbReference type="SUPFAM" id="SSF48008">
    <property type="entry name" value="GntR ligand-binding domain-like"/>
    <property type="match status" value="1"/>
</dbReference>
<keyword evidence="1" id="KW-0805">Transcription regulation</keyword>
<protein>
    <submittedName>
        <fullName evidence="6">GntR family transcriptional regulator</fullName>
    </submittedName>
</protein>
<gene>
    <name evidence="6" type="ORF">AQ490_05875</name>
</gene>
<dbReference type="Proteomes" id="UP000050867">
    <property type="component" value="Unassembled WGS sequence"/>
</dbReference>
<dbReference type="OrthoDB" id="3289286at2"/>
<feature type="compositionally biased region" description="Basic and acidic residues" evidence="4">
    <location>
        <begin position="218"/>
        <end position="237"/>
    </location>
</feature>
<dbReference type="InterPro" id="IPR011711">
    <property type="entry name" value="GntR_C"/>
</dbReference>
<feature type="region of interest" description="Disordered" evidence="4">
    <location>
        <begin position="1"/>
        <end position="22"/>
    </location>
</feature>